<reference evidence="1" key="1">
    <citation type="submission" date="2021-06" db="EMBL/GenBank/DDBJ databases">
        <authorList>
            <person name="Kallberg Y."/>
            <person name="Tangrot J."/>
            <person name="Rosling A."/>
        </authorList>
    </citation>
    <scope>NUCLEOTIDE SEQUENCE</scope>
    <source>
        <strain evidence="1">MA453B</strain>
    </source>
</reference>
<organism evidence="1 2">
    <name type="scientific">Dentiscutata erythropus</name>
    <dbReference type="NCBI Taxonomy" id="1348616"/>
    <lineage>
        <taxon>Eukaryota</taxon>
        <taxon>Fungi</taxon>
        <taxon>Fungi incertae sedis</taxon>
        <taxon>Mucoromycota</taxon>
        <taxon>Glomeromycotina</taxon>
        <taxon>Glomeromycetes</taxon>
        <taxon>Diversisporales</taxon>
        <taxon>Gigasporaceae</taxon>
        <taxon>Dentiscutata</taxon>
    </lineage>
</organism>
<dbReference type="OrthoDB" id="2391056at2759"/>
<sequence>MTSIDLVDTGNNIPNYCCESQEVSESVKNSATNAVFKLYQYIFHVSSKFSDIPFYPFKIDYDKHQIWIHSLGTSEDSNFLGAGLGYSSSFLYFYTKNKKKQRVLIWQTIDKDSCHIEIYCGNELLGEFHNKTPSTVWKNANFLTNADGIELFGLRNNITQDQLNNMHNLKCLPKDWKNELQMTKLYNHHLHKYTISAINWYSVFINWLDQSTIIELYSILEKIYPSNYNFSEREIRAWHAMFKATGVSNWGEWQWPNNGPYASHIRVRALPNFGTWKNFTSAQIAKVTKIILTQLAPQISEHSTPKNNASRLDLLNLLQKEMFFETMKELNERKNHLPINDIVLAYTTKQSFVSKWFLLDTGWVLKENQKYGKKGSGKRIAPNVFELLKAMFMAEMFDELSQMAKESILSPEEVPSKQTIQSWIG</sequence>
<dbReference type="Proteomes" id="UP000789405">
    <property type="component" value="Unassembled WGS sequence"/>
</dbReference>
<comment type="caution">
    <text evidence="1">The sequence shown here is derived from an EMBL/GenBank/DDBJ whole genome shotgun (WGS) entry which is preliminary data.</text>
</comment>
<keyword evidence="2" id="KW-1185">Reference proteome</keyword>
<accession>A0A9N9HF55</accession>
<dbReference type="AlphaFoldDB" id="A0A9N9HF55"/>
<proteinExistence type="predicted"/>
<gene>
    <name evidence="1" type="ORF">DERYTH_LOCUS11497</name>
</gene>
<protein>
    <submittedName>
        <fullName evidence="1">27092_t:CDS:1</fullName>
    </submittedName>
</protein>
<evidence type="ECO:0000313" key="2">
    <source>
        <dbReference type="Proteomes" id="UP000789405"/>
    </source>
</evidence>
<name>A0A9N9HF55_9GLOM</name>
<dbReference type="EMBL" id="CAJVPY010007130">
    <property type="protein sequence ID" value="CAG8675684.1"/>
    <property type="molecule type" value="Genomic_DNA"/>
</dbReference>
<evidence type="ECO:0000313" key="1">
    <source>
        <dbReference type="EMBL" id="CAG8675684.1"/>
    </source>
</evidence>